<dbReference type="Proteomes" id="UP001146793">
    <property type="component" value="Unassembled WGS sequence"/>
</dbReference>
<dbReference type="Gene3D" id="3.80.10.10">
    <property type="entry name" value="Ribonuclease Inhibitor"/>
    <property type="match status" value="1"/>
</dbReference>
<sequence>MLKLDLYGNHIAIGNESTQHIICEPLKDNNTLLSLDLSENQIGEFGTKLVSQELIVNHTHNAIRIFLRTISIKEERILCLSFHKVQSICNSTKSHL</sequence>
<dbReference type="EMBL" id="JANTQA010000075">
    <property type="protein sequence ID" value="KAJ3423844.1"/>
    <property type="molecule type" value="Genomic_DNA"/>
</dbReference>
<gene>
    <name evidence="1" type="ORF">M0812_29475</name>
</gene>
<reference evidence="1" key="1">
    <citation type="submission" date="2022-08" db="EMBL/GenBank/DDBJ databases">
        <title>Novel sulphate-reducing endosymbionts in the free-living metamonad Anaeramoeba.</title>
        <authorList>
            <person name="Jerlstrom-Hultqvist J."/>
            <person name="Cepicka I."/>
            <person name="Gallot-Lavallee L."/>
            <person name="Salas-Leiva D."/>
            <person name="Curtis B.A."/>
            <person name="Zahonova K."/>
            <person name="Pipaliya S."/>
            <person name="Dacks J."/>
            <person name="Roger A.J."/>
        </authorList>
    </citation>
    <scope>NUCLEOTIDE SEQUENCE</scope>
    <source>
        <strain evidence="1">Busselton2</strain>
    </source>
</reference>
<dbReference type="AlphaFoldDB" id="A0AAV7Y5A8"/>
<protein>
    <submittedName>
        <fullName evidence="1">Leucine-rich repeat-containing protein 74a</fullName>
    </submittedName>
</protein>
<comment type="caution">
    <text evidence="1">The sequence shown here is derived from an EMBL/GenBank/DDBJ whole genome shotgun (WGS) entry which is preliminary data.</text>
</comment>
<name>A0AAV7Y5A8_9EUKA</name>
<evidence type="ECO:0000313" key="1">
    <source>
        <dbReference type="EMBL" id="KAJ3423844.1"/>
    </source>
</evidence>
<organism evidence="1 2">
    <name type="scientific">Anaeramoeba flamelloides</name>
    <dbReference type="NCBI Taxonomy" id="1746091"/>
    <lineage>
        <taxon>Eukaryota</taxon>
        <taxon>Metamonada</taxon>
        <taxon>Anaeramoebidae</taxon>
        <taxon>Anaeramoeba</taxon>
    </lineage>
</organism>
<dbReference type="SUPFAM" id="SSF52047">
    <property type="entry name" value="RNI-like"/>
    <property type="match status" value="1"/>
</dbReference>
<proteinExistence type="predicted"/>
<evidence type="ECO:0000313" key="2">
    <source>
        <dbReference type="Proteomes" id="UP001146793"/>
    </source>
</evidence>
<dbReference type="InterPro" id="IPR032675">
    <property type="entry name" value="LRR_dom_sf"/>
</dbReference>
<accession>A0AAV7Y5A8</accession>